<dbReference type="GO" id="GO:0043720">
    <property type="term" value="F:3-keto-5-aminohexanoate cleavage activity"/>
    <property type="evidence" value="ECO:0007669"/>
    <property type="project" value="InterPro"/>
</dbReference>
<evidence type="ECO:0000313" key="1">
    <source>
        <dbReference type="EMBL" id="CAI9122334.1"/>
    </source>
</evidence>
<dbReference type="InterPro" id="IPR008567">
    <property type="entry name" value="BKACE"/>
</dbReference>
<sequence length="240" mass="26429">MIVQACLNGARPADYHPQLPLTIETMVRDALACIRAGASEIHVHPRDTDGNECLSAVDDLMIAIRRACPGTLVGVSTGEWIELDREATRRKIAAWRVCPDYASVNLSEPDAPAIMSLLRNVGVGVEAGLASVADAERFVALPDCQRVHRVLIEIEEQNAREAADVSEQIYETLVREGIHRPVLLHGFDATVWQFIEQARDRLWSTRIGFEDTRLRADGRPAGSNAELVADAVHLMHSIPV</sequence>
<dbReference type="EMBL" id="CATKSH010000048">
    <property type="protein sequence ID" value="CAI9122334.1"/>
    <property type="molecule type" value="Genomic_DNA"/>
</dbReference>
<dbReference type="Pfam" id="PF05853">
    <property type="entry name" value="BKACE"/>
    <property type="match status" value="1"/>
</dbReference>
<proteinExistence type="predicted"/>
<comment type="caution">
    <text evidence="1">The sequence shown here is derived from an EMBL/GenBank/DDBJ whole genome shotgun (WGS) entry which is preliminary data.</text>
</comment>
<dbReference type="Gene3D" id="3.20.20.70">
    <property type="entry name" value="Aldolase class I"/>
    <property type="match status" value="2"/>
</dbReference>
<accession>A0AA35Y5S5</accession>
<dbReference type="InterPro" id="IPR013785">
    <property type="entry name" value="Aldolase_TIM"/>
</dbReference>
<dbReference type="PANTHER" id="PTHR37418">
    <property type="entry name" value="3-KETO-5-AMINOHEXANOATE CLEAVAGE ENZYME-RELATED"/>
    <property type="match status" value="1"/>
</dbReference>
<reference evidence="1" key="1">
    <citation type="submission" date="2023-03" db="EMBL/GenBank/DDBJ databases">
        <authorList>
            <person name="Cleenwerck I."/>
        </authorList>
    </citation>
    <scope>NUCLEOTIDE SEQUENCE</scope>
    <source>
        <strain evidence="1">LMG 32879</strain>
    </source>
</reference>
<organism evidence="1 2">
    <name type="scientific">Brytella acorum</name>
    <dbReference type="NCBI Taxonomy" id="2959299"/>
    <lineage>
        <taxon>Bacteria</taxon>
        <taxon>Pseudomonadati</taxon>
        <taxon>Pseudomonadota</taxon>
        <taxon>Alphaproteobacteria</taxon>
        <taxon>Acetobacterales</taxon>
        <taxon>Acetobacteraceae</taxon>
        <taxon>Brytella</taxon>
    </lineage>
</organism>
<name>A0AA35Y5S5_9PROT</name>
<dbReference type="Proteomes" id="UP001176960">
    <property type="component" value="Unassembled WGS sequence"/>
</dbReference>
<dbReference type="AlphaFoldDB" id="A0AA35Y5S5"/>
<keyword evidence="2" id="KW-1185">Reference proteome</keyword>
<dbReference type="RefSeq" id="WP_289843961.1">
    <property type="nucleotide sequence ID" value="NZ_CATKSH010000048.1"/>
</dbReference>
<dbReference type="PANTHER" id="PTHR37418:SF1">
    <property type="entry name" value="3-KETO-5-AMINOHEXANOATE CLEAVAGE PROTEIN"/>
    <property type="match status" value="1"/>
</dbReference>
<evidence type="ECO:0000313" key="2">
    <source>
        <dbReference type="Proteomes" id="UP001176960"/>
    </source>
</evidence>
<gene>
    <name evidence="1" type="ORF">LMG32879_003195</name>
</gene>
<protein>
    <submittedName>
        <fullName evidence="1">3-keto-5-aminohexanoate cleavage protein</fullName>
    </submittedName>
</protein>